<dbReference type="EMBL" id="BAAAGG010000005">
    <property type="protein sequence ID" value="GAA0754019.1"/>
    <property type="molecule type" value="Genomic_DNA"/>
</dbReference>
<protein>
    <submittedName>
        <fullName evidence="1">Uncharacterized protein</fullName>
    </submittedName>
</protein>
<name>A0ABN1K422_9FLAO</name>
<evidence type="ECO:0000313" key="1">
    <source>
        <dbReference type="EMBL" id="GAA0754019.1"/>
    </source>
</evidence>
<comment type="caution">
    <text evidence="1">The sequence shown here is derived from an EMBL/GenBank/DDBJ whole genome shotgun (WGS) entry which is preliminary data.</text>
</comment>
<dbReference type="Proteomes" id="UP001500185">
    <property type="component" value="Unassembled WGS sequence"/>
</dbReference>
<keyword evidence="2" id="KW-1185">Reference proteome</keyword>
<organism evidence="1 2">
    <name type="scientific">Psychroflexus lacisalsi</name>
    <dbReference type="NCBI Taxonomy" id="503928"/>
    <lineage>
        <taxon>Bacteria</taxon>
        <taxon>Pseudomonadati</taxon>
        <taxon>Bacteroidota</taxon>
        <taxon>Flavobacteriia</taxon>
        <taxon>Flavobacteriales</taxon>
        <taxon>Flavobacteriaceae</taxon>
        <taxon>Psychroflexus</taxon>
    </lineage>
</organism>
<gene>
    <name evidence="1" type="ORF">GCM10009433_07060</name>
</gene>
<proteinExistence type="predicted"/>
<evidence type="ECO:0000313" key="2">
    <source>
        <dbReference type="Proteomes" id="UP001500185"/>
    </source>
</evidence>
<reference evidence="1 2" key="1">
    <citation type="journal article" date="2019" name="Int. J. Syst. Evol. Microbiol.">
        <title>The Global Catalogue of Microorganisms (GCM) 10K type strain sequencing project: providing services to taxonomists for standard genome sequencing and annotation.</title>
        <authorList>
            <consortium name="The Broad Institute Genomics Platform"/>
            <consortium name="The Broad Institute Genome Sequencing Center for Infectious Disease"/>
            <person name="Wu L."/>
            <person name="Ma J."/>
        </authorList>
    </citation>
    <scope>NUCLEOTIDE SEQUENCE [LARGE SCALE GENOMIC DNA]</scope>
    <source>
        <strain evidence="1 2">JCM 16231</strain>
    </source>
</reference>
<accession>A0ABN1K422</accession>
<sequence length="46" mass="5281">MTEATEFVKAIEKRTGLKIACLEEIAWLESKEIKKAVGQFKGNYYD</sequence>